<reference evidence="4 5" key="1">
    <citation type="submission" date="2020-04" db="EMBL/GenBank/DDBJ databases">
        <title>Flammeovirga sp. SR4, a novel species isolated from seawater.</title>
        <authorList>
            <person name="Wang X."/>
        </authorList>
    </citation>
    <scope>NUCLEOTIDE SEQUENCE [LARGE SCALE GENOMIC DNA]</scope>
    <source>
        <strain evidence="4 5">ATCC 23126</strain>
    </source>
</reference>
<comment type="caution">
    <text evidence="4">The sequence shown here is derived from an EMBL/GenBank/DDBJ whole genome shotgun (WGS) entry which is preliminary data.</text>
</comment>
<evidence type="ECO:0000256" key="2">
    <source>
        <dbReference type="ARBA" id="ARBA00022737"/>
    </source>
</evidence>
<dbReference type="Proteomes" id="UP000576082">
    <property type="component" value="Unassembled WGS sequence"/>
</dbReference>
<sequence length="420" mass="47485">MIHNKTSIGAVQRKLAIAKYFYYFIISVVIMLLAGCTNNNDMTEHEIKNYLDNKYGNDVNYKTEKDGHISKVKFVDIPSLIEIPEEIRIFKGLEEIKIINCNVTEIPEFITEFTELKYLWLEGNPIKELPSFITKCHKLKLLDLTSTNVSSFPEGFGELPITNVYIENTRIQGFPRELYQFDGLKELNLNPINELPSDIGSFKKLKHLKVALKSFKYLDTIESIESFTLNNSMGSHLPEGLGNLPLLNDLNLRYCKNLFKLPASMGNLKMLLGLDITGCSRITSLPSSLNQVPIGILKLDECNGLRSVPKGLQVGSIWAENVTWKSMPVGIFDSEASDLNVINHQITDITGIGRMKNLENLNMTNGKIKRIPPDINKCTKLNLLLLEGNEIENTYNAEISENVDTRLLGNPVFDRKQIDE</sequence>
<keyword evidence="3" id="KW-0472">Membrane</keyword>
<proteinExistence type="predicted"/>
<organism evidence="4 5">
    <name type="scientific">Flammeovirga aprica JL-4</name>
    <dbReference type="NCBI Taxonomy" id="694437"/>
    <lineage>
        <taxon>Bacteria</taxon>
        <taxon>Pseudomonadati</taxon>
        <taxon>Bacteroidota</taxon>
        <taxon>Cytophagia</taxon>
        <taxon>Cytophagales</taxon>
        <taxon>Flammeovirgaceae</taxon>
        <taxon>Flammeovirga</taxon>
    </lineage>
</organism>
<dbReference type="PROSITE" id="PS51450">
    <property type="entry name" value="LRR"/>
    <property type="match status" value="1"/>
</dbReference>
<dbReference type="EMBL" id="JABANE010000229">
    <property type="protein sequence ID" value="NME72874.1"/>
    <property type="molecule type" value="Genomic_DNA"/>
</dbReference>
<dbReference type="AlphaFoldDB" id="A0A7X9S1W8"/>
<dbReference type="InterPro" id="IPR050216">
    <property type="entry name" value="LRR_domain-containing"/>
</dbReference>
<name>A0A7X9S1W8_9BACT</name>
<dbReference type="InterPro" id="IPR001611">
    <property type="entry name" value="Leu-rich_rpt"/>
</dbReference>
<accession>A0A7X9S1W8</accession>
<keyword evidence="3" id="KW-0812">Transmembrane</keyword>
<keyword evidence="2" id="KW-0677">Repeat</keyword>
<gene>
    <name evidence="4" type="ORF">HHU12_33260</name>
</gene>
<evidence type="ECO:0000256" key="3">
    <source>
        <dbReference type="SAM" id="Phobius"/>
    </source>
</evidence>
<feature type="transmembrane region" description="Helical" evidence="3">
    <location>
        <begin position="20"/>
        <end position="35"/>
    </location>
</feature>
<evidence type="ECO:0000256" key="1">
    <source>
        <dbReference type="ARBA" id="ARBA00022614"/>
    </source>
</evidence>
<keyword evidence="3" id="KW-1133">Transmembrane helix</keyword>
<dbReference type="PANTHER" id="PTHR48051">
    <property type="match status" value="1"/>
</dbReference>
<evidence type="ECO:0008006" key="6">
    <source>
        <dbReference type="Google" id="ProtNLM"/>
    </source>
</evidence>
<evidence type="ECO:0000313" key="5">
    <source>
        <dbReference type="Proteomes" id="UP000576082"/>
    </source>
</evidence>
<dbReference type="RefSeq" id="WP_169661033.1">
    <property type="nucleotide sequence ID" value="NZ_JABANE010000229.1"/>
</dbReference>
<dbReference type="GO" id="GO:0005737">
    <property type="term" value="C:cytoplasm"/>
    <property type="evidence" value="ECO:0007669"/>
    <property type="project" value="TreeGrafter"/>
</dbReference>
<keyword evidence="5" id="KW-1185">Reference proteome</keyword>
<dbReference type="SUPFAM" id="SSF52058">
    <property type="entry name" value="L domain-like"/>
    <property type="match status" value="1"/>
</dbReference>
<dbReference type="InterPro" id="IPR032675">
    <property type="entry name" value="LRR_dom_sf"/>
</dbReference>
<evidence type="ECO:0000313" key="4">
    <source>
        <dbReference type="EMBL" id="NME72874.1"/>
    </source>
</evidence>
<dbReference type="PANTHER" id="PTHR48051:SF46">
    <property type="entry name" value="LEUCINE RICH REPEAT-CONTAINING DOMAIN PROTEIN"/>
    <property type="match status" value="1"/>
</dbReference>
<keyword evidence="1" id="KW-0433">Leucine-rich repeat</keyword>
<dbReference type="Gene3D" id="3.80.10.10">
    <property type="entry name" value="Ribonuclease Inhibitor"/>
    <property type="match status" value="2"/>
</dbReference>
<protein>
    <recommendedName>
        <fullName evidence="6">Leucine-rich repeat domain-containing protein</fullName>
    </recommendedName>
</protein>